<dbReference type="Proteomes" id="UP001221898">
    <property type="component" value="Unassembled WGS sequence"/>
</dbReference>
<evidence type="ECO:0000256" key="1">
    <source>
        <dbReference type="SAM" id="MobiDB-lite"/>
    </source>
</evidence>
<organism evidence="2 3">
    <name type="scientific">Aldrovandia affinis</name>
    <dbReference type="NCBI Taxonomy" id="143900"/>
    <lineage>
        <taxon>Eukaryota</taxon>
        <taxon>Metazoa</taxon>
        <taxon>Chordata</taxon>
        <taxon>Craniata</taxon>
        <taxon>Vertebrata</taxon>
        <taxon>Euteleostomi</taxon>
        <taxon>Actinopterygii</taxon>
        <taxon>Neopterygii</taxon>
        <taxon>Teleostei</taxon>
        <taxon>Notacanthiformes</taxon>
        <taxon>Halosauridae</taxon>
        <taxon>Aldrovandia</taxon>
    </lineage>
</organism>
<comment type="caution">
    <text evidence="2">The sequence shown here is derived from an EMBL/GenBank/DDBJ whole genome shotgun (WGS) entry which is preliminary data.</text>
</comment>
<evidence type="ECO:0000313" key="2">
    <source>
        <dbReference type="EMBL" id="KAJ8406346.1"/>
    </source>
</evidence>
<sequence>MTLGVGAPSTAPGLPSVHVCQQTIIKNIRKEPATREQRQLCMLGPGVRALAMPRPTRRGGAGICPSRMQAVPGPPTVHGIERGNSAGDAKARPRPRCSLYAGVDPDKAGRTENITYLQRGLLAIVCSPACPPVIQTCP</sequence>
<protein>
    <submittedName>
        <fullName evidence="2">Uncharacterized protein</fullName>
    </submittedName>
</protein>
<keyword evidence="3" id="KW-1185">Reference proteome</keyword>
<accession>A0AAD7WR47</accession>
<feature type="region of interest" description="Disordered" evidence="1">
    <location>
        <begin position="65"/>
        <end position="93"/>
    </location>
</feature>
<dbReference type="AlphaFoldDB" id="A0AAD7WR47"/>
<reference evidence="2" key="1">
    <citation type="journal article" date="2023" name="Science">
        <title>Genome structures resolve the early diversification of teleost fishes.</title>
        <authorList>
            <person name="Parey E."/>
            <person name="Louis A."/>
            <person name="Montfort J."/>
            <person name="Bouchez O."/>
            <person name="Roques C."/>
            <person name="Iampietro C."/>
            <person name="Lluch J."/>
            <person name="Castinel A."/>
            <person name="Donnadieu C."/>
            <person name="Desvignes T."/>
            <person name="Floi Bucao C."/>
            <person name="Jouanno E."/>
            <person name="Wen M."/>
            <person name="Mejri S."/>
            <person name="Dirks R."/>
            <person name="Jansen H."/>
            <person name="Henkel C."/>
            <person name="Chen W.J."/>
            <person name="Zahm M."/>
            <person name="Cabau C."/>
            <person name="Klopp C."/>
            <person name="Thompson A.W."/>
            <person name="Robinson-Rechavi M."/>
            <person name="Braasch I."/>
            <person name="Lecointre G."/>
            <person name="Bobe J."/>
            <person name="Postlethwait J.H."/>
            <person name="Berthelot C."/>
            <person name="Roest Crollius H."/>
            <person name="Guiguen Y."/>
        </authorList>
    </citation>
    <scope>NUCLEOTIDE SEQUENCE</scope>
    <source>
        <strain evidence="2">NC1722</strain>
    </source>
</reference>
<name>A0AAD7WR47_9TELE</name>
<proteinExistence type="predicted"/>
<evidence type="ECO:0000313" key="3">
    <source>
        <dbReference type="Proteomes" id="UP001221898"/>
    </source>
</evidence>
<dbReference type="EMBL" id="JAINUG010000044">
    <property type="protein sequence ID" value="KAJ8406346.1"/>
    <property type="molecule type" value="Genomic_DNA"/>
</dbReference>
<gene>
    <name evidence="2" type="ORF">AAFF_G00305770</name>
</gene>